<name>G8BR16_TETPH</name>
<dbReference type="GeneID" id="11535238"/>
<dbReference type="PROSITE" id="PS00518">
    <property type="entry name" value="ZF_RING_1"/>
    <property type="match status" value="1"/>
</dbReference>
<keyword evidence="15 20" id="KW-1133">Transmembrane helix</keyword>
<evidence type="ECO:0000256" key="11">
    <source>
        <dbReference type="ARBA" id="ARBA00022771"/>
    </source>
</evidence>
<keyword evidence="23" id="KW-1185">Reference proteome</keyword>
<evidence type="ECO:0000256" key="2">
    <source>
        <dbReference type="ARBA" id="ARBA00004585"/>
    </source>
</evidence>
<evidence type="ECO:0000256" key="15">
    <source>
        <dbReference type="ARBA" id="ARBA00022989"/>
    </source>
</evidence>
<evidence type="ECO:0000256" key="3">
    <source>
        <dbReference type="ARBA" id="ARBA00004906"/>
    </source>
</evidence>
<dbReference type="AlphaFoldDB" id="G8BR16"/>
<dbReference type="STRING" id="1071381.G8BR16"/>
<evidence type="ECO:0000313" key="23">
    <source>
        <dbReference type="Proteomes" id="UP000005666"/>
    </source>
</evidence>
<evidence type="ECO:0000256" key="12">
    <source>
        <dbReference type="ARBA" id="ARBA00022786"/>
    </source>
</evidence>
<keyword evidence="17" id="KW-0576">Peroxisome</keyword>
<keyword evidence="11 19" id="KW-0863">Zinc-finger</keyword>
<gene>
    <name evidence="22" type="primary">TPHA0C00350</name>
    <name evidence="22" type="ordered locus">TPHA_0C00350</name>
</gene>
<proteinExistence type="inferred from homology"/>
<dbReference type="KEGG" id="tpf:TPHA_0C00350"/>
<dbReference type="EMBL" id="HE612858">
    <property type="protein sequence ID" value="CCE62192.1"/>
    <property type="molecule type" value="Genomic_DNA"/>
</dbReference>
<evidence type="ECO:0000256" key="14">
    <source>
        <dbReference type="ARBA" id="ARBA00022927"/>
    </source>
</evidence>
<keyword evidence="12" id="KW-0833">Ubl conjugation pathway</keyword>
<dbReference type="GO" id="GO:0005778">
    <property type="term" value="C:peroxisomal membrane"/>
    <property type="evidence" value="ECO:0007669"/>
    <property type="project" value="UniProtKB-SubCell"/>
</dbReference>
<dbReference type="Proteomes" id="UP000005666">
    <property type="component" value="Chromosome 3"/>
</dbReference>
<evidence type="ECO:0000256" key="20">
    <source>
        <dbReference type="SAM" id="Phobius"/>
    </source>
</evidence>
<dbReference type="InterPro" id="IPR025654">
    <property type="entry name" value="PEX2/10"/>
</dbReference>
<evidence type="ECO:0000256" key="13">
    <source>
        <dbReference type="ARBA" id="ARBA00022833"/>
    </source>
</evidence>
<evidence type="ECO:0000256" key="6">
    <source>
        <dbReference type="ARBA" id="ARBA00022448"/>
    </source>
</evidence>
<sequence>MYPKEIVTAAKVLYFFFTTLLNKRTLGEEFTDLRYINRSGKSFVQRYKKLIFVVSYIVGPYLLTNIWNIFNKRLKRDSSNNINSEEEMQNHIRYRDMLDNIVNIHLLIFYLQGSYYDITKRILGMRYITGHTISKQEKELRETTTKGYKLLGYLLLFQNVSSTYSTLKNVLNSFKFTSSIHNEKHVSKPLNLSETKLTKNITDEYHQNHIRLSDETQFKFIPSESRDCALCLSKITDPSVGPCGHIFCWDCIVDWCRERPECPFCRKKCEIQQIIALK</sequence>
<comment type="similarity">
    <text evidence="4">Belongs to the pex2/pex10/pex12 family.</text>
</comment>
<dbReference type="GO" id="GO:0000209">
    <property type="term" value="P:protein polyubiquitination"/>
    <property type="evidence" value="ECO:0007669"/>
    <property type="project" value="EnsemblFungi"/>
</dbReference>
<evidence type="ECO:0000259" key="21">
    <source>
        <dbReference type="PROSITE" id="PS50089"/>
    </source>
</evidence>
<dbReference type="CDD" id="cd16527">
    <property type="entry name" value="RING-HC_PEX10"/>
    <property type="match status" value="1"/>
</dbReference>
<evidence type="ECO:0000256" key="1">
    <source>
        <dbReference type="ARBA" id="ARBA00000900"/>
    </source>
</evidence>
<dbReference type="InterPro" id="IPR017907">
    <property type="entry name" value="Znf_RING_CS"/>
</dbReference>
<dbReference type="GO" id="GO:0000151">
    <property type="term" value="C:ubiquitin ligase complex"/>
    <property type="evidence" value="ECO:0007669"/>
    <property type="project" value="EnsemblFungi"/>
</dbReference>
<dbReference type="HOGENOM" id="CLU_041707_1_1_1"/>
<evidence type="ECO:0000256" key="17">
    <source>
        <dbReference type="ARBA" id="ARBA00023140"/>
    </source>
</evidence>
<dbReference type="InterPro" id="IPR001841">
    <property type="entry name" value="Znf_RING"/>
</dbReference>
<dbReference type="SMART" id="SM00184">
    <property type="entry name" value="RING"/>
    <property type="match status" value="1"/>
</dbReference>
<protein>
    <recommendedName>
        <fullName evidence="5">RING-type E3 ubiquitin transferase</fullName>
        <ecNumber evidence="5">2.3.2.27</ecNumber>
    </recommendedName>
    <alternativeName>
        <fullName evidence="18">Peroxin-10</fullName>
    </alternativeName>
</protein>
<dbReference type="Pfam" id="PF13639">
    <property type="entry name" value="zf-RING_2"/>
    <property type="match status" value="1"/>
</dbReference>
<dbReference type="eggNOG" id="KOG0317">
    <property type="taxonomic scope" value="Eukaryota"/>
</dbReference>
<comment type="pathway">
    <text evidence="3">Protein modification; protein ubiquitination.</text>
</comment>
<dbReference type="Gene3D" id="3.30.40.10">
    <property type="entry name" value="Zinc/RING finger domain, C3HC4 (zinc finger)"/>
    <property type="match status" value="1"/>
</dbReference>
<reference evidence="22 23" key="1">
    <citation type="journal article" date="2011" name="Proc. Natl. Acad. Sci. U.S.A.">
        <title>Evolutionary erosion of yeast sex chromosomes by mating-type switching accidents.</title>
        <authorList>
            <person name="Gordon J.L."/>
            <person name="Armisen D."/>
            <person name="Proux-Wera E."/>
            <person name="Oheigeartaigh S.S."/>
            <person name="Byrne K.P."/>
            <person name="Wolfe K.H."/>
        </authorList>
    </citation>
    <scope>NUCLEOTIDE SEQUENCE [LARGE SCALE GENOMIC DNA]</scope>
    <source>
        <strain evidence="23">ATCC 24235 / CBS 4417 / NBRC 1672 / NRRL Y-8282 / UCD 70-5</strain>
    </source>
</reference>
<keyword evidence="6" id="KW-0813">Transport</keyword>
<dbReference type="RefSeq" id="XP_003684626.1">
    <property type="nucleotide sequence ID" value="XM_003684578.1"/>
</dbReference>
<keyword evidence="8" id="KW-0808">Transferase</keyword>
<dbReference type="GO" id="GO:0016562">
    <property type="term" value="P:protein import into peroxisome matrix, receptor recycling"/>
    <property type="evidence" value="ECO:0007669"/>
    <property type="project" value="EnsemblFungi"/>
</dbReference>
<keyword evidence="7" id="KW-0962">Peroxisome biogenesis</keyword>
<dbReference type="GO" id="GO:0061630">
    <property type="term" value="F:ubiquitin protein ligase activity"/>
    <property type="evidence" value="ECO:0007669"/>
    <property type="project" value="UniProtKB-EC"/>
</dbReference>
<dbReference type="PANTHER" id="PTHR23350:SF0">
    <property type="entry name" value="PEROXISOME BIOGENESIS FACTOR 10"/>
    <property type="match status" value="1"/>
</dbReference>
<evidence type="ECO:0000256" key="7">
    <source>
        <dbReference type="ARBA" id="ARBA00022593"/>
    </source>
</evidence>
<evidence type="ECO:0000256" key="9">
    <source>
        <dbReference type="ARBA" id="ARBA00022692"/>
    </source>
</evidence>
<dbReference type="OrthoDB" id="6270329at2759"/>
<evidence type="ECO:0000256" key="19">
    <source>
        <dbReference type="PROSITE-ProRule" id="PRU00175"/>
    </source>
</evidence>
<organism evidence="22 23">
    <name type="scientific">Tetrapisispora phaffii (strain ATCC 24235 / CBS 4417 / NBRC 1672 / NRRL Y-8282 / UCD 70-5)</name>
    <name type="common">Yeast</name>
    <name type="synonym">Fabospora phaffii</name>
    <dbReference type="NCBI Taxonomy" id="1071381"/>
    <lineage>
        <taxon>Eukaryota</taxon>
        <taxon>Fungi</taxon>
        <taxon>Dikarya</taxon>
        <taxon>Ascomycota</taxon>
        <taxon>Saccharomycotina</taxon>
        <taxon>Saccharomycetes</taxon>
        <taxon>Saccharomycetales</taxon>
        <taxon>Saccharomycetaceae</taxon>
        <taxon>Tetrapisispora</taxon>
    </lineage>
</organism>
<comment type="subcellular location">
    <subcellularLocation>
        <location evidence="2">Peroxisome membrane</location>
        <topology evidence="2">Multi-pass membrane protein</topology>
    </subcellularLocation>
</comment>
<keyword evidence="9 20" id="KW-0812">Transmembrane</keyword>
<evidence type="ECO:0000256" key="4">
    <source>
        <dbReference type="ARBA" id="ARBA00008704"/>
    </source>
</evidence>
<evidence type="ECO:0000256" key="16">
    <source>
        <dbReference type="ARBA" id="ARBA00023136"/>
    </source>
</evidence>
<dbReference type="GO" id="GO:0043161">
    <property type="term" value="P:proteasome-mediated ubiquitin-dependent protein catabolic process"/>
    <property type="evidence" value="ECO:0007669"/>
    <property type="project" value="EnsemblFungi"/>
</dbReference>
<accession>G8BR16</accession>
<dbReference type="GO" id="GO:1990429">
    <property type="term" value="C:peroxisomal importomer complex"/>
    <property type="evidence" value="ECO:0007669"/>
    <property type="project" value="EnsemblFungi"/>
</dbReference>
<keyword evidence="10" id="KW-0479">Metal-binding</keyword>
<dbReference type="SUPFAM" id="SSF57850">
    <property type="entry name" value="RING/U-box"/>
    <property type="match status" value="1"/>
</dbReference>
<evidence type="ECO:0000256" key="8">
    <source>
        <dbReference type="ARBA" id="ARBA00022679"/>
    </source>
</evidence>
<feature type="transmembrane region" description="Helical" evidence="20">
    <location>
        <begin position="50"/>
        <end position="70"/>
    </location>
</feature>
<evidence type="ECO:0000313" key="22">
    <source>
        <dbReference type="EMBL" id="CCE62192.1"/>
    </source>
</evidence>
<dbReference type="GO" id="GO:0008270">
    <property type="term" value="F:zinc ion binding"/>
    <property type="evidence" value="ECO:0007669"/>
    <property type="project" value="UniProtKB-KW"/>
</dbReference>
<dbReference type="GO" id="GO:0008320">
    <property type="term" value="F:protein transmembrane transporter activity"/>
    <property type="evidence" value="ECO:0007669"/>
    <property type="project" value="EnsemblFungi"/>
</dbReference>
<comment type="catalytic activity">
    <reaction evidence="1">
        <text>S-ubiquitinyl-[E2 ubiquitin-conjugating enzyme]-L-cysteine + [acceptor protein]-L-lysine = [E2 ubiquitin-conjugating enzyme]-L-cysteine + N(6)-ubiquitinyl-[acceptor protein]-L-lysine.</text>
        <dbReference type="EC" id="2.3.2.27"/>
    </reaction>
</comment>
<evidence type="ECO:0000256" key="10">
    <source>
        <dbReference type="ARBA" id="ARBA00022723"/>
    </source>
</evidence>
<dbReference type="InterPro" id="IPR013083">
    <property type="entry name" value="Znf_RING/FYVE/PHD"/>
</dbReference>
<dbReference type="Pfam" id="PF04757">
    <property type="entry name" value="Pex2_Pex12"/>
    <property type="match status" value="1"/>
</dbReference>
<dbReference type="PANTHER" id="PTHR23350">
    <property type="entry name" value="PEROXISOME ASSEMBLY PROTEIN 10"/>
    <property type="match status" value="1"/>
</dbReference>
<dbReference type="EC" id="2.3.2.27" evidence="5"/>
<keyword evidence="14" id="KW-0653">Protein transport</keyword>
<dbReference type="GO" id="GO:0006515">
    <property type="term" value="P:protein quality control for misfolded or incompletely synthesized proteins"/>
    <property type="evidence" value="ECO:0007669"/>
    <property type="project" value="EnsemblFungi"/>
</dbReference>
<evidence type="ECO:0000256" key="18">
    <source>
        <dbReference type="ARBA" id="ARBA00041230"/>
    </source>
</evidence>
<evidence type="ECO:0000256" key="5">
    <source>
        <dbReference type="ARBA" id="ARBA00012483"/>
    </source>
</evidence>
<dbReference type="InterPro" id="IPR006845">
    <property type="entry name" value="Pex_N"/>
</dbReference>
<dbReference type="OMA" id="IRDHPEC"/>
<feature type="domain" description="RING-type" evidence="21">
    <location>
        <begin position="228"/>
        <end position="266"/>
    </location>
</feature>
<dbReference type="PROSITE" id="PS50089">
    <property type="entry name" value="ZF_RING_2"/>
    <property type="match status" value="1"/>
</dbReference>
<dbReference type="GO" id="GO:0044721">
    <property type="term" value="P:protein import into peroxisome matrix, substrate release"/>
    <property type="evidence" value="ECO:0007669"/>
    <property type="project" value="EnsemblFungi"/>
</dbReference>
<keyword evidence="13" id="KW-0862">Zinc</keyword>
<keyword evidence="16 20" id="KW-0472">Membrane</keyword>